<dbReference type="Proteomes" id="UP000280405">
    <property type="component" value="Unassembled WGS sequence"/>
</dbReference>
<comment type="caution">
    <text evidence="2">The sequence shown here is derived from an EMBL/GenBank/DDBJ whole genome shotgun (WGS) entry which is preliminary data.</text>
</comment>
<proteinExistence type="predicted"/>
<dbReference type="RefSeq" id="WP_120384352.1">
    <property type="nucleotide sequence ID" value="NZ_RAXT01000021.1"/>
</dbReference>
<dbReference type="PANTHER" id="PTHR38598">
    <property type="entry name" value="INNER MEMBRANE PROTEIN YJCH"/>
    <property type="match status" value="1"/>
</dbReference>
<dbReference type="AlphaFoldDB" id="A0A3A8ERB7"/>
<dbReference type="OrthoDB" id="5297034at2"/>
<feature type="transmembrane region" description="Helical" evidence="1">
    <location>
        <begin position="58"/>
        <end position="83"/>
    </location>
</feature>
<dbReference type="InterPro" id="IPR036259">
    <property type="entry name" value="MFS_trans_sf"/>
</dbReference>
<dbReference type="EMBL" id="RAXT01000021">
    <property type="protein sequence ID" value="RKG37432.1"/>
    <property type="molecule type" value="Genomic_DNA"/>
</dbReference>
<accession>A0A3A8ERB7</accession>
<organism evidence="2 3">
    <name type="scientific">Acinetobacter rongchengensis</name>
    <dbReference type="NCBI Taxonomy" id="2419601"/>
    <lineage>
        <taxon>Bacteria</taxon>
        <taxon>Pseudomonadati</taxon>
        <taxon>Pseudomonadota</taxon>
        <taxon>Gammaproteobacteria</taxon>
        <taxon>Moraxellales</taxon>
        <taxon>Moraxellaceae</taxon>
        <taxon>Acinetobacter</taxon>
    </lineage>
</organism>
<gene>
    <name evidence="2" type="ORF">D7V20_11090</name>
</gene>
<dbReference type="InterPro" id="IPR052959">
    <property type="entry name" value="Inner_membrane_assoc"/>
</dbReference>
<protein>
    <submittedName>
        <fullName evidence="2">DUF485 domain-containing protein</fullName>
    </submittedName>
</protein>
<dbReference type="Pfam" id="PF04341">
    <property type="entry name" value="DUF485"/>
    <property type="match status" value="1"/>
</dbReference>
<keyword evidence="3" id="KW-1185">Reference proteome</keyword>
<dbReference type="SUPFAM" id="SSF103473">
    <property type="entry name" value="MFS general substrate transporter"/>
    <property type="match status" value="1"/>
</dbReference>
<evidence type="ECO:0000313" key="3">
    <source>
        <dbReference type="Proteomes" id="UP000280405"/>
    </source>
</evidence>
<dbReference type="InterPro" id="IPR007436">
    <property type="entry name" value="DUF485"/>
</dbReference>
<evidence type="ECO:0000313" key="2">
    <source>
        <dbReference type="EMBL" id="RKG37432.1"/>
    </source>
</evidence>
<keyword evidence="1" id="KW-1133">Transmembrane helix</keyword>
<keyword evidence="1" id="KW-0812">Transmembrane</keyword>
<feature type="transmembrane region" description="Helical" evidence="1">
    <location>
        <begin position="25"/>
        <end position="46"/>
    </location>
</feature>
<sequence>MYDQNETKIIKDAKFIQMVKLRNRFAVGLSLIVLVVYFVFIGIATFQPQFLARSFEHSVITIGIPVAAFIILFSWLTTGIYIWMANQYFDRKKEQLKKEYQYE</sequence>
<keyword evidence="1" id="KW-0472">Membrane</keyword>
<reference evidence="2 3" key="1">
    <citation type="submission" date="2018-09" db="EMBL/GenBank/DDBJ databases">
        <title>The draft genome of Acinetobacter spp. strains.</title>
        <authorList>
            <person name="Qin J."/>
            <person name="Feng Y."/>
            <person name="Zong Z."/>
        </authorList>
    </citation>
    <scope>NUCLEOTIDE SEQUENCE [LARGE SCALE GENOMIC DNA]</scope>
    <source>
        <strain evidence="2 3">WCHAc060115</strain>
    </source>
</reference>
<name>A0A3A8ERB7_9GAMM</name>
<dbReference type="GO" id="GO:0005886">
    <property type="term" value="C:plasma membrane"/>
    <property type="evidence" value="ECO:0007669"/>
    <property type="project" value="TreeGrafter"/>
</dbReference>
<dbReference type="PANTHER" id="PTHR38598:SF1">
    <property type="entry name" value="INNER MEMBRANE PROTEIN YJCH"/>
    <property type="match status" value="1"/>
</dbReference>
<evidence type="ECO:0000256" key="1">
    <source>
        <dbReference type="SAM" id="Phobius"/>
    </source>
</evidence>